<dbReference type="AlphaFoldDB" id="A0A0P9DN49"/>
<dbReference type="PROSITE" id="PS51462">
    <property type="entry name" value="NUDIX"/>
    <property type="match status" value="1"/>
</dbReference>
<keyword evidence="3" id="KW-1185">Reference proteome</keyword>
<dbReference type="InterPro" id="IPR000086">
    <property type="entry name" value="NUDIX_hydrolase_dom"/>
</dbReference>
<evidence type="ECO:0000259" key="1">
    <source>
        <dbReference type="PROSITE" id="PS51462"/>
    </source>
</evidence>
<dbReference type="CDD" id="cd02883">
    <property type="entry name" value="NUDIX_Hydrolase"/>
    <property type="match status" value="1"/>
</dbReference>
<dbReference type="Gene3D" id="3.90.79.10">
    <property type="entry name" value="Nucleoside Triphosphate Pyrophosphohydrolase"/>
    <property type="match status" value="1"/>
</dbReference>
<dbReference type="SUPFAM" id="SSF55811">
    <property type="entry name" value="Nudix"/>
    <property type="match status" value="1"/>
</dbReference>
<evidence type="ECO:0000313" key="3">
    <source>
        <dbReference type="Proteomes" id="UP000050509"/>
    </source>
</evidence>
<reference evidence="2 3" key="1">
    <citation type="submission" date="2015-09" db="EMBL/GenBank/DDBJ databases">
        <title>Draft genome sequence of Kouleothrix aurantiaca JCM 19913.</title>
        <authorList>
            <person name="Hemp J."/>
        </authorList>
    </citation>
    <scope>NUCLEOTIDE SEQUENCE [LARGE SCALE GENOMIC DNA]</scope>
    <source>
        <strain evidence="2 3">COM-B</strain>
    </source>
</reference>
<organism evidence="2 3">
    <name type="scientific">Kouleothrix aurantiaca</name>
    <dbReference type="NCBI Taxonomy" id="186479"/>
    <lineage>
        <taxon>Bacteria</taxon>
        <taxon>Bacillati</taxon>
        <taxon>Chloroflexota</taxon>
        <taxon>Chloroflexia</taxon>
        <taxon>Chloroflexales</taxon>
        <taxon>Roseiflexineae</taxon>
        <taxon>Roseiflexaceae</taxon>
        <taxon>Kouleothrix</taxon>
    </lineage>
</organism>
<protein>
    <recommendedName>
        <fullName evidence="1">Nudix hydrolase domain-containing protein</fullName>
    </recommendedName>
</protein>
<sequence length="168" mass="18602">MSVYSVARDGEAFAVRSNGGDWLIAWHAPTAAPQGTAHGANAFCVTADDRVVLISDDGQRWGWPGGRPEGDESWEQTLRREVLEETCAAVVDARLLGFCRAVCLTGPEQGLVLVRSVWLAQVELMPWQPRFEIAHRRVVPATELLAHLWMEQGFEPIYHRALVEAGLV</sequence>
<feature type="domain" description="Nudix hydrolase" evidence="1">
    <location>
        <begin position="36"/>
        <end position="164"/>
    </location>
</feature>
<name>A0A0P9DN49_9CHLR</name>
<comment type="caution">
    <text evidence="2">The sequence shown here is derived from an EMBL/GenBank/DDBJ whole genome shotgun (WGS) entry which is preliminary data.</text>
</comment>
<dbReference type="Proteomes" id="UP000050509">
    <property type="component" value="Unassembled WGS sequence"/>
</dbReference>
<dbReference type="InterPro" id="IPR015797">
    <property type="entry name" value="NUDIX_hydrolase-like_dom_sf"/>
</dbReference>
<accession>A0A0P9DN49</accession>
<dbReference type="EMBL" id="LJCR01000009">
    <property type="protein sequence ID" value="KPV54881.1"/>
    <property type="molecule type" value="Genomic_DNA"/>
</dbReference>
<proteinExistence type="predicted"/>
<dbReference type="Pfam" id="PF00293">
    <property type="entry name" value="NUDIX"/>
    <property type="match status" value="1"/>
</dbReference>
<evidence type="ECO:0000313" key="2">
    <source>
        <dbReference type="EMBL" id="KPV54881.1"/>
    </source>
</evidence>
<gene>
    <name evidence="2" type="ORF">SE17_01015</name>
</gene>